<reference evidence="2" key="1">
    <citation type="journal article" date="2019" name="Int. J. Syst. Evol. Microbiol.">
        <title>The Global Catalogue of Microorganisms (GCM) 10K type strain sequencing project: providing services to taxonomists for standard genome sequencing and annotation.</title>
        <authorList>
            <consortium name="The Broad Institute Genomics Platform"/>
            <consortium name="The Broad Institute Genome Sequencing Center for Infectious Disease"/>
            <person name="Wu L."/>
            <person name="Ma J."/>
        </authorList>
    </citation>
    <scope>NUCLEOTIDE SEQUENCE [LARGE SCALE GENOMIC DNA]</scope>
    <source>
        <strain evidence="2">CCM 8904</strain>
    </source>
</reference>
<dbReference type="RefSeq" id="WP_125552685.1">
    <property type="nucleotide sequence ID" value="NZ_JBHSSL010000041.1"/>
</dbReference>
<keyword evidence="2" id="KW-1185">Reference proteome</keyword>
<accession>A0ABW1RBV2</accession>
<name>A0ABW1RBV2_9LACO</name>
<dbReference type="Proteomes" id="UP001596289">
    <property type="component" value="Unassembled WGS sequence"/>
</dbReference>
<dbReference type="InterPro" id="IPR008524">
    <property type="entry name" value="DUF806"/>
</dbReference>
<comment type="caution">
    <text evidence="1">The sequence shown here is derived from an EMBL/GenBank/DDBJ whole genome shotgun (WGS) entry which is preliminary data.</text>
</comment>
<protein>
    <submittedName>
        <fullName evidence="1">DUF806 family protein</fullName>
    </submittedName>
</protein>
<evidence type="ECO:0000313" key="1">
    <source>
        <dbReference type="EMBL" id="MFC6170355.1"/>
    </source>
</evidence>
<dbReference type="EMBL" id="JBHSSL010000041">
    <property type="protein sequence ID" value="MFC6170355.1"/>
    <property type="molecule type" value="Genomic_DNA"/>
</dbReference>
<evidence type="ECO:0000313" key="2">
    <source>
        <dbReference type="Proteomes" id="UP001596289"/>
    </source>
</evidence>
<gene>
    <name evidence="1" type="ORF">ACFQGP_07185</name>
</gene>
<proteinExistence type="predicted"/>
<sequence>MTSASYVKSILVSEIKQLPKLSVEHIHAFSIGNDSNTDDPILLITELPDYSQNYGNGQPISTKKQAQIEFYYPKDYQGDMEAIETAVKWRLLNHGLYCNSDVGHVLTPDTQNIENTLKFIYTKEEI</sequence>
<dbReference type="Pfam" id="PF05657">
    <property type="entry name" value="DUF806"/>
    <property type="match status" value="1"/>
</dbReference>
<organism evidence="1 2">
    <name type="scientific">Loigolactobacillus jiayinensis</name>
    <dbReference type="NCBI Taxonomy" id="2486016"/>
    <lineage>
        <taxon>Bacteria</taxon>
        <taxon>Bacillati</taxon>
        <taxon>Bacillota</taxon>
        <taxon>Bacilli</taxon>
        <taxon>Lactobacillales</taxon>
        <taxon>Lactobacillaceae</taxon>
        <taxon>Loigolactobacillus</taxon>
    </lineage>
</organism>